<dbReference type="Gene3D" id="3.30.300.30">
    <property type="match status" value="1"/>
</dbReference>
<gene>
    <name evidence="5" type="ORF">CW354_08645</name>
</gene>
<dbReference type="GO" id="GO:0005886">
    <property type="term" value="C:plasma membrane"/>
    <property type="evidence" value="ECO:0007669"/>
    <property type="project" value="TreeGrafter"/>
</dbReference>
<evidence type="ECO:0000256" key="2">
    <source>
        <dbReference type="ARBA" id="ARBA00022598"/>
    </source>
</evidence>
<keyword evidence="2" id="KW-0436">Ligase</keyword>
<dbReference type="AlphaFoldDB" id="A0A2S7K7A1"/>
<name>A0A2S7K7A1_9PROT</name>
<dbReference type="OrthoDB" id="9803968at2"/>
<sequence length="604" mass="64303">MTVIPNEGPEKKLGPEKTAALPSQNASLPAKASGFSTICDALDYAAQGDTGYTFFNLRGDVSAALPFSGLRESALALAAKLAGNFERGARLAVIAETSPDFLVTFYACQYAGLVPAPMPMPVNLGGKDGYINQIRQMIAGADAAAAVGPETLREFLEEAAGQAGGAKVMSFDELNALDDKGASPQRFGADDYCYIQYSSGSTSAPKGVIGLQRSVCANLTAIARDGMYLTQGDRATSWLPLYHDMGLIGFVLTPMTTQVSVDFLATSDFVRRPLLWLRIMTDNKTTITYSPSFGYELAAKRSARAEPGAIDLTNLRVAGIGGDMVRPEALNAFAEAFGPVGFNRNAFTPSYGMAEATLAISFPKLGEAVKVDEVDMRHYTRSGVAQPASTLTSPEHKRGFVLCGRALPGHAIEVRDESGAPCDERHVGRIFIKGPSLTPGYYSDAEASAEMYDGDWLDTGDMGYFLGGQIVITGRAKDLIIINGRNIWPQDIEWAVEKVEGVRGGGVAAFSVDDGHGERIVVVAERRGMDAEALAALKREIGVVVQNAVGAPAEIVLARPHSMVMTSSGKLSRAKVKQKYLDGAFAGDVQEDEEAPRSLAEARV</sequence>
<dbReference type="EMBL" id="PJCH01000005">
    <property type="protein sequence ID" value="PQA88356.1"/>
    <property type="molecule type" value="Genomic_DNA"/>
</dbReference>
<comment type="caution">
    <text evidence="5">The sequence shown here is derived from an EMBL/GenBank/DDBJ whole genome shotgun (WGS) entry which is preliminary data.</text>
</comment>
<dbReference type="InterPro" id="IPR042099">
    <property type="entry name" value="ANL_N_sf"/>
</dbReference>
<protein>
    <submittedName>
        <fullName evidence="5">Acyl-CoA synthetase</fullName>
    </submittedName>
</protein>
<dbReference type="SUPFAM" id="SSF56801">
    <property type="entry name" value="Acetyl-CoA synthetase-like"/>
    <property type="match status" value="1"/>
</dbReference>
<evidence type="ECO:0000256" key="3">
    <source>
        <dbReference type="SAM" id="MobiDB-lite"/>
    </source>
</evidence>
<dbReference type="GO" id="GO:0016874">
    <property type="term" value="F:ligase activity"/>
    <property type="evidence" value="ECO:0007669"/>
    <property type="project" value="UniProtKB-KW"/>
</dbReference>
<organism evidence="5 6">
    <name type="scientific">Hyphococcus luteus</name>
    <dbReference type="NCBI Taxonomy" id="2058213"/>
    <lineage>
        <taxon>Bacteria</taxon>
        <taxon>Pseudomonadati</taxon>
        <taxon>Pseudomonadota</taxon>
        <taxon>Alphaproteobacteria</taxon>
        <taxon>Parvularculales</taxon>
        <taxon>Parvularculaceae</taxon>
        <taxon>Hyphococcus</taxon>
    </lineage>
</organism>
<dbReference type="Proteomes" id="UP000239504">
    <property type="component" value="Unassembled WGS sequence"/>
</dbReference>
<dbReference type="CDD" id="cd05931">
    <property type="entry name" value="FAAL"/>
    <property type="match status" value="1"/>
</dbReference>
<feature type="domain" description="AMP-dependent synthetase/ligase" evidence="4">
    <location>
        <begin position="65"/>
        <end position="442"/>
    </location>
</feature>
<evidence type="ECO:0000313" key="5">
    <source>
        <dbReference type="EMBL" id="PQA88356.1"/>
    </source>
</evidence>
<evidence type="ECO:0000313" key="6">
    <source>
        <dbReference type="Proteomes" id="UP000239504"/>
    </source>
</evidence>
<reference evidence="5 6" key="1">
    <citation type="submission" date="2017-12" db="EMBL/GenBank/DDBJ databases">
        <authorList>
            <person name="Hurst M.R.H."/>
        </authorList>
    </citation>
    <scope>NUCLEOTIDE SEQUENCE [LARGE SCALE GENOMIC DNA]</scope>
    <source>
        <strain evidence="5 6">SY-3-19</strain>
    </source>
</reference>
<evidence type="ECO:0000259" key="4">
    <source>
        <dbReference type="Pfam" id="PF00501"/>
    </source>
</evidence>
<dbReference type="PROSITE" id="PS00455">
    <property type="entry name" value="AMP_BINDING"/>
    <property type="match status" value="1"/>
</dbReference>
<evidence type="ECO:0000256" key="1">
    <source>
        <dbReference type="ARBA" id="ARBA00006432"/>
    </source>
</evidence>
<dbReference type="GO" id="GO:0006633">
    <property type="term" value="P:fatty acid biosynthetic process"/>
    <property type="evidence" value="ECO:0007669"/>
    <property type="project" value="TreeGrafter"/>
</dbReference>
<accession>A0A2S7K7A1</accession>
<keyword evidence="6" id="KW-1185">Reference proteome</keyword>
<dbReference type="Gene3D" id="3.40.50.12780">
    <property type="entry name" value="N-terminal domain of ligase-like"/>
    <property type="match status" value="1"/>
</dbReference>
<dbReference type="RefSeq" id="WP_104829600.1">
    <property type="nucleotide sequence ID" value="NZ_PJCH01000005.1"/>
</dbReference>
<proteinExistence type="inferred from homology"/>
<feature type="region of interest" description="Disordered" evidence="3">
    <location>
        <begin position="1"/>
        <end position="24"/>
    </location>
</feature>
<comment type="similarity">
    <text evidence="1">Belongs to the ATP-dependent AMP-binding enzyme family.</text>
</comment>
<dbReference type="PANTHER" id="PTHR22754">
    <property type="entry name" value="DISCO-INTERACTING PROTEIN 2 DIP2 -RELATED"/>
    <property type="match status" value="1"/>
</dbReference>
<dbReference type="Pfam" id="PF00501">
    <property type="entry name" value="AMP-binding"/>
    <property type="match status" value="1"/>
</dbReference>
<dbReference type="InterPro" id="IPR020845">
    <property type="entry name" value="AMP-binding_CS"/>
</dbReference>
<dbReference type="InterPro" id="IPR040097">
    <property type="entry name" value="FAAL/FAAC"/>
</dbReference>
<dbReference type="InterPro" id="IPR045851">
    <property type="entry name" value="AMP-bd_C_sf"/>
</dbReference>
<dbReference type="GO" id="GO:0070566">
    <property type="term" value="F:adenylyltransferase activity"/>
    <property type="evidence" value="ECO:0007669"/>
    <property type="project" value="TreeGrafter"/>
</dbReference>
<dbReference type="NCBIfam" id="NF006624">
    <property type="entry name" value="PRK09192.1"/>
    <property type="match status" value="1"/>
</dbReference>
<dbReference type="InterPro" id="IPR000873">
    <property type="entry name" value="AMP-dep_synth/lig_dom"/>
</dbReference>
<dbReference type="PANTHER" id="PTHR22754:SF32">
    <property type="entry name" value="DISCO-INTERACTING PROTEIN 2"/>
    <property type="match status" value="1"/>
</dbReference>